<feature type="domain" description="Fibrinogen C-terminal" evidence="5">
    <location>
        <begin position="33"/>
        <end position="170"/>
    </location>
</feature>
<dbReference type="GO" id="GO:0005576">
    <property type="term" value="C:extracellular region"/>
    <property type="evidence" value="ECO:0007669"/>
    <property type="project" value="UniProtKB-SubCell"/>
</dbReference>
<gene>
    <name evidence="6" type="ORF">ACEWY4_017341</name>
</gene>
<dbReference type="Gene3D" id="3.90.215.10">
    <property type="entry name" value="Gamma Fibrinogen, chain A, domain 1"/>
    <property type="match status" value="1"/>
</dbReference>
<dbReference type="SUPFAM" id="SSF56496">
    <property type="entry name" value="Fibrinogen C-terminal domain-like"/>
    <property type="match status" value="1"/>
</dbReference>
<keyword evidence="2" id="KW-0964">Secreted</keyword>
<dbReference type="PANTHER" id="PTHR47221">
    <property type="entry name" value="FIBRINOGEN ALPHA CHAIN"/>
    <property type="match status" value="1"/>
</dbReference>
<keyword evidence="3" id="KW-1015">Disulfide bond</keyword>
<dbReference type="PANTHER" id="PTHR47221:SF7">
    <property type="entry name" value="FIBRINOGEN BETA CHAIN"/>
    <property type="match status" value="1"/>
</dbReference>
<evidence type="ECO:0000256" key="4">
    <source>
        <dbReference type="SAM" id="SignalP"/>
    </source>
</evidence>
<dbReference type="AlphaFoldDB" id="A0ABD1JGK6"/>
<dbReference type="Pfam" id="PF00147">
    <property type="entry name" value="Fibrinogen_C"/>
    <property type="match status" value="1"/>
</dbReference>
<proteinExistence type="predicted"/>
<evidence type="ECO:0000256" key="1">
    <source>
        <dbReference type="ARBA" id="ARBA00004613"/>
    </source>
</evidence>
<dbReference type="PROSITE" id="PS51406">
    <property type="entry name" value="FIBRINOGEN_C_2"/>
    <property type="match status" value="1"/>
</dbReference>
<evidence type="ECO:0000313" key="6">
    <source>
        <dbReference type="EMBL" id="KAL2086282.1"/>
    </source>
</evidence>
<name>A0ABD1JGK6_9TELE</name>
<dbReference type="InterPro" id="IPR014716">
    <property type="entry name" value="Fibrinogen_a/b/g_C_1"/>
</dbReference>
<accession>A0ABD1JGK6</accession>
<keyword evidence="4" id="KW-0732">Signal</keyword>
<dbReference type="InterPro" id="IPR002181">
    <property type="entry name" value="Fibrinogen_a/b/g_C_dom"/>
</dbReference>
<evidence type="ECO:0000259" key="5">
    <source>
        <dbReference type="PROSITE" id="PS51406"/>
    </source>
</evidence>
<dbReference type="InterPro" id="IPR037579">
    <property type="entry name" value="FIB_ANG-like"/>
</dbReference>
<comment type="caution">
    <text evidence="6">The sequence shown here is derived from an EMBL/GenBank/DDBJ whole genome shotgun (WGS) entry which is preliminary data.</text>
</comment>
<feature type="signal peptide" evidence="4">
    <location>
        <begin position="1"/>
        <end position="18"/>
    </location>
</feature>
<dbReference type="InterPro" id="IPR036056">
    <property type="entry name" value="Fibrinogen-like_C"/>
</dbReference>
<dbReference type="EMBL" id="JBHFQA010000015">
    <property type="protein sequence ID" value="KAL2086282.1"/>
    <property type="molecule type" value="Genomic_DNA"/>
</dbReference>
<feature type="chain" id="PRO_5044796127" description="Fibrinogen C-terminal domain-containing protein" evidence="4">
    <location>
        <begin position="19"/>
        <end position="170"/>
    </location>
</feature>
<keyword evidence="7" id="KW-1185">Reference proteome</keyword>
<evidence type="ECO:0000256" key="2">
    <source>
        <dbReference type="ARBA" id="ARBA00022525"/>
    </source>
</evidence>
<organism evidence="6 7">
    <name type="scientific">Coilia grayii</name>
    <name type="common">Gray's grenadier anchovy</name>
    <dbReference type="NCBI Taxonomy" id="363190"/>
    <lineage>
        <taxon>Eukaryota</taxon>
        <taxon>Metazoa</taxon>
        <taxon>Chordata</taxon>
        <taxon>Craniata</taxon>
        <taxon>Vertebrata</taxon>
        <taxon>Euteleostomi</taxon>
        <taxon>Actinopterygii</taxon>
        <taxon>Neopterygii</taxon>
        <taxon>Teleostei</taxon>
        <taxon>Clupei</taxon>
        <taxon>Clupeiformes</taxon>
        <taxon>Clupeoidei</taxon>
        <taxon>Engraulidae</taxon>
        <taxon>Coilinae</taxon>
        <taxon>Coilia</taxon>
    </lineage>
</organism>
<dbReference type="Proteomes" id="UP001591681">
    <property type="component" value="Unassembled WGS sequence"/>
</dbReference>
<reference evidence="6 7" key="1">
    <citation type="submission" date="2024-09" db="EMBL/GenBank/DDBJ databases">
        <title>A chromosome-level genome assembly of Gray's grenadier anchovy, Coilia grayii.</title>
        <authorList>
            <person name="Fu Z."/>
        </authorList>
    </citation>
    <scope>NUCLEOTIDE SEQUENCE [LARGE SCALE GENOMIC DNA]</scope>
    <source>
        <strain evidence="6">G4</strain>
        <tissue evidence="6">Muscle</tissue>
    </source>
</reference>
<evidence type="ECO:0000256" key="3">
    <source>
        <dbReference type="ARBA" id="ARBA00023157"/>
    </source>
</evidence>
<sequence>MTQLKCVVLLLLPLLVQSDLNHALDCQELYSCLETLHLLTSHRKHELRVDMEDFEGNTTFAKYSTFSVGPEDDGYRLNVSDFTNGGAGDSLSVHNGMKFSTFHRDQDTWAHNCARSDVGAHWYHACHSCNPNRVYLWGPGSKFGIGVTWSTFRGKSYSLNSITVKIRPVP</sequence>
<dbReference type="SMART" id="SM00186">
    <property type="entry name" value="FBG"/>
    <property type="match status" value="1"/>
</dbReference>
<evidence type="ECO:0000313" key="7">
    <source>
        <dbReference type="Proteomes" id="UP001591681"/>
    </source>
</evidence>
<comment type="subcellular location">
    <subcellularLocation>
        <location evidence="1">Secreted</location>
    </subcellularLocation>
</comment>
<protein>
    <recommendedName>
        <fullName evidence="5">Fibrinogen C-terminal domain-containing protein</fullName>
    </recommendedName>
</protein>